<feature type="domain" description="DJ-1/PfpI" evidence="3">
    <location>
        <begin position="73"/>
        <end position="238"/>
    </location>
</feature>
<dbReference type="KEGG" id="ngr:NAEGRDRAFT_64273"/>
<dbReference type="Gene3D" id="3.40.50.880">
    <property type="match status" value="1"/>
</dbReference>
<evidence type="ECO:0000313" key="5">
    <source>
        <dbReference type="Proteomes" id="UP000006671"/>
    </source>
</evidence>
<name>D2V612_NAEGR</name>
<dbReference type="InParanoid" id="D2V612"/>
<accession>D2V612</accession>
<keyword evidence="2" id="KW-0472">Membrane</keyword>
<keyword evidence="2" id="KW-1133">Transmembrane helix</keyword>
<dbReference type="eggNOG" id="KOG2764">
    <property type="taxonomic scope" value="Eukaryota"/>
</dbReference>
<dbReference type="PANTHER" id="PTHR42733">
    <property type="entry name" value="DJ-1 PROTEIN"/>
    <property type="match status" value="1"/>
</dbReference>
<dbReference type="OrthoDB" id="543156at2759"/>
<dbReference type="RefSeq" id="XP_002680488.1">
    <property type="nucleotide sequence ID" value="XM_002680442.1"/>
</dbReference>
<dbReference type="PANTHER" id="PTHR42733:SF12">
    <property type="entry name" value="PROTEINASE"/>
    <property type="match status" value="1"/>
</dbReference>
<evidence type="ECO:0000256" key="1">
    <source>
        <dbReference type="ARBA" id="ARBA00008542"/>
    </source>
</evidence>
<dbReference type="InterPro" id="IPR029062">
    <property type="entry name" value="Class_I_gatase-like"/>
</dbReference>
<proteinExistence type="inferred from homology"/>
<evidence type="ECO:0000259" key="3">
    <source>
        <dbReference type="Pfam" id="PF01965"/>
    </source>
</evidence>
<dbReference type="Proteomes" id="UP000006671">
    <property type="component" value="Unassembled WGS sequence"/>
</dbReference>
<dbReference type="EMBL" id="GG738853">
    <property type="protein sequence ID" value="EFC47744.1"/>
    <property type="molecule type" value="Genomic_DNA"/>
</dbReference>
<evidence type="ECO:0000256" key="2">
    <source>
        <dbReference type="SAM" id="Phobius"/>
    </source>
</evidence>
<dbReference type="STRING" id="5762.D2V612"/>
<gene>
    <name evidence="4" type="ORF">NAEGRDRAFT_64273</name>
</gene>
<dbReference type="SUPFAM" id="SSF52317">
    <property type="entry name" value="Class I glutamine amidotransferase-like"/>
    <property type="match status" value="1"/>
</dbReference>
<evidence type="ECO:0000313" key="4">
    <source>
        <dbReference type="EMBL" id="EFC47744.1"/>
    </source>
</evidence>
<feature type="transmembrane region" description="Helical" evidence="2">
    <location>
        <begin position="6"/>
        <end position="28"/>
    </location>
</feature>
<keyword evidence="2" id="KW-0812">Transmembrane</keyword>
<dbReference type="GeneID" id="8849374"/>
<protein>
    <submittedName>
        <fullName evidence="4">Predicted protein</fullName>
    </submittedName>
</protein>
<organism evidence="5">
    <name type="scientific">Naegleria gruberi</name>
    <name type="common">Amoeba</name>
    <dbReference type="NCBI Taxonomy" id="5762"/>
    <lineage>
        <taxon>Eukaryota</taxon>
        <taxon>Discoba</taxon>
        <taxon>Heterolobosea</taxon>
        <taxon>Tetramitia</taxon>
        <taxon>Eutetramitia</taxon>
        <taxon>Vahlkampfiidae</taxon>
        <taxon>Naegleria</taxon>
    </lineage>
</organism>
<comment type="similarity">
    <text evidence="1">Belongs to the peptidase C56 family.</text>
</comment>
<dbReference type="VEuPathDB" id="AmoebaDB:NAEGRDRAFT_64273"/>
<dbReference type="InterPro" id="IPR002818">
    <property type="entry name" value="DJ-1/PfpI"/>
</dbReference>
<dbReference type="Pfam" id="PF01965">
    <property type="entry name" value="DJ-1_PfpI"/>
    <property type="match status" value="1"/>
</dbReference>
<dbReference type="InterPro" id="IPR006286">
    <property type="entry name" value="C56_PfpI-like"/>
</dbReference>
<dbReference type="AlphaFoldDB" id="D2V612"/>
<reference evidence="4 5" key="1">
    <citation type="journal article" date="2010" name="Cell">
        <title>The genome of Naegleria gruberi illuminates early eukaryotic versatility.</title>
        <authorList>
            <person name="Fritz-Laylin L.K."/>
            <person name="Prochnik S.E."/>
            <person name="Ginger M.L."/>
            <person name="Dacks J.B."/>
            <person name="Carpenter M.L."/>
            <person name="Field M.C."/>
            <person name="Kuo A."/>
            <person name="Paredez A."/>
            <person name="Chapman J."/>
            <person name="Pham J."/>
            <person name="Shu S."/>
            <person name="Neupane R."/>
            <person name="Cipriano M."/>
            <person name="Mancuso J."/>
            <person name="Tu H."/>
            <person name="Salamov A."/>
            <person name="Lindquist E."/>
            <person name="Shapiro H."/>
            <person name="Lucas S."/>
            <person name="Grigoriev I.V."/>
            <person name="Cande W.Z."/>
            <person name="Fulton C."/>
            <person name="Rokhsar D.S."/>
            <person name="Dawson S.C."/>
        </authorList>
    </citation>
    <scope>NUCLEOTIDE SEQUENCE [LARGE SCALE GENOMIC DNA]</scope>
    <source>
        <strain evidence="4 5">NEG-M</strain>
    </source>
</reference>
<keyword evidence="5" id="KW-1185">Reference proteome</keyword>
<sequence>MVRHAVGVGMSVMIVLLLVIVVMINVMVEAQNIDHLFPLIESLKEEDELDLRGMKYNETQPIVKNPSEFTGYRVGLIASHCFEECELTFPYLYFAARNATLDVIGPWWVKDGKIASCEFVRVTRYAKRSFDFKQALSQKYDALIVVGGIWSSTVVRNDGDAMELIRQQAASGRLLATVCSGSTVLINAKLIKPGMQLTGSPSIAIDLENAGAKYLDVPVVKSTTNLITGRSPGGLDNLLFTEEIAKHLKAQKKLNKLLKQFNKLLNKQN</sequence>